<dbReference type="EMBL" id="CP072642">
    <property type="protein sequence ID" value="QUV92860.1"/>
    <property type="molecule type" value="Genomic_DNA"/>
</dbReference>
<keyword evidence="3" id="KW-1185">Reference proteome</keyword>
<dbReference type="SUPFAM" id="SSF55781">
    <property type="entry name" value="GAF domain-like"/>
    <property type="match status" value="1"/>
</dbReference>
<gene>
    <name evidence="2" type="ORF">J8C05_05540</name>
</gene>
<dbReference type="Gene3D" id="3.30.450.40">
    <property type="match status" value="1"/>
</dbReference>
<feature type="compositionally biased region" description="Pro residues" evidence="1">
    <location>
        <begin position="291"/>
        <end position="304"/>
    </location>
</feature>
<feature type="compositionally biased region" description="Polar residues" evidence="1">
    <location>
        <begin position="280"/>
        <end position="290"/>
    </location>
</feature>
<feature type="compositionally biased region" description="Low complexity" evidence="1">
    <location>
        <begin position="305"/>
        <end position="352"/>
    </location>
</feature>
<dbReference type="InterPro" id="IPR029016">
    <property type="entry name" value="GAF-like_dom_sf"/>
</dbReference>
<feature type="compositionally biased region" description="Pro residues" evidence="1">
    <location>
        <begin position="457"/>
        <end position="478"/>
    </location>
</feature>
<evidence type="ECO:0000313" key="2">
    <source>
        <dbReference type="EMBL" id="QUV92860.1"/>
    </source>
</evidence>
<name>A0ABX8AVZ3_9BACT</name>
<dbReference type="Proteomes" id="UP000677668">
    <property type="component" value="Chromosome 1"/>
</dbReference>
<evidence type="ECO:0008006" key="4">
    <source>
        <dbReference type="Google" id="ProtNLM"/>
    </source>
</evidence>
<organism evidence="2 3">
    <name type="scientific">Chloracidobacterium sp. N</name>
    <dbReference type="NCBI Taxonomy" id="2821540"/>
    <lineage>
        <taxon>Bacteria</taxon>
        <taxon>Pseudomonadati</taxon>
        <taxon>Acidobacteriota</taxon>
        <taxon>Terriglobia</taxon>
        <taxon>Terriglobales</taxon>
        <taxon>Acidobacteriaceae</taxon>
        <taxon>Chloracidobacterium</taxon>
        <taxon>Chloracidobacterium aggregatum</taxon>
    </lineage>
</organism>
<reference evidence="2 3" key="1">
    <citation type="submission" date="2021-03" db="EMBL/GenBank/DDBJ databases">
        <title>Genomic and phenotypic characterization of Chloracidobacterium isolates provides evidence for multiple species.</title>
        <authorList>
            <person name="Saini M.K."/>
            <person name="Costas A.M.G."/>
            <person name="Tank M."/>
            <person name="Bryant D.A."/>
        </authorList>
    </citation>
    <scope>NUCLEOTIDE SEQUENCE [LARGE SCALE GENOMIC DNA]</scope>
    <source>
        <strain evidence="2 3">N</strain>
    </source>
</reference>
<protein>
    <recommendedName>
        <fullName evidence="4">GAF domain-containing protein</fullName>
    </recommendedName>
</protein>
<evidence type="ECO:0000313" key="3">
    <source>
        <dbReference type="Proteomes" id="UP000677668"/>
    </source>
</evidence>
<accession>A0ABX8AVZ3</accession>
<feature type="compositionally biased region" description="Pro residues" evidence="1">
    <location>
        <begin position="95"/>
        <end position="110"/>
    </location>
</feature>
<feature type="region of interest" description="Disordered" evidence="1">
    <location>
        <begin position="79"/>
        <end position="110"/>
    </location>
</feature>
<feature type="compositionally biased region" description="Pro residues" evidence="1">
    <location>
        <begin position="427"/>
        <end position="445"/>
    </location>
</feature>
<proteinExistence type="predicted"/>
<sequence>MSHEHLKASWRAEVEAIVRAELGKMEAELARMHHQVEQSFTQLLSQSAARLAAVSQEPSIADFAERAVAHLAALSVPPPPTSLTTPVPVSEEEAPPPVEEVSAPPPAAPAPPPTVDLQALYYYLIEIQSQSTQAEVLNLLIARAMEYAPRVALFVVKSGNIVAWTERGFETAGVSLRGLTIPLEAQTTLFAALEQQMAVLDSPYAYPENQILLDRIGQAPEALAGIPLLVRGKVAAVLYADSGDQPAERIAIPPLQILTNVAGLTVELLNARSRLATTTVPVADRATQTMAPPPVTTESVPPPATVSEPQEYPATAPPTEAADETGAPQESAAEAPPTETPETTYQAEPAETSAVQAEAGDGAITPAGPEVSIGTEYDSTPQVSPQPDGHLAGDAQPDSAAPATVPEMVAVTAETSPEPQEPEFKPEPIPPYVAPGPTIPEPAPAPVVQFGETAPPSTSPWPQPSPEPLPAVQPPPIFDPTTVESGTPPPGNGVFTVAPLSPREPAPASPPPPPVSVAAPVAPPKPTTDEEAKAHNDARRFARLLVSEIKLYNEAKVTEGRINRDLYDRLKEDIDRSRQMYDKRVNPIVAAKFDYFYDELVSSLAEGDASRLGADCPGPVLVQPE</sequence>
<evidence type="ECO:0000256" key="1">
    <source>
        <dbReference type="SAM" id="MobiDB-lite"/>
    </source>
</evidence>
<feature type="compositionally biased region" description="Pro residues" evidence="1">
    <location>
        <begin position="502"/>
        <end position="526"/>
    </location>
</feature>
<dbReference type="RefSeq" id="WP_211421299.1">
    <property type="nucleotide sequence ID" value="NZ_CP072642.1"/>
</dbReference>
<dbReference type="InterPro" id="IPR051412">
    <property type="entry name" value="Formin_Homology_Diaphanous_sf"/>
</dbReference>
<feature type="region of interest" description="Disordered" evidence="1">
    <location>
        <begin position="280"/>
        <end position="534"/>
    </location>
</feature>
<dbReference type="PANTHER" id="PTHR45691">
    <property type="entry name" value="PROTEIN DIAPHANOUS"/>
    <property type="match status" value="1"/>
</dbReference>
<dbReference type="PANTHER" id="PTHR45691:SF6">
    <property type="entry name" value="PROTEIN DIAPHANOUS"/>
    <property type="match status" value="1"/>
</dbReference>